<dbReference type="EMBL" id="KZ305031">
    <property type="protein sequence ID" value="PIA48408.1"/>
    <property type="molecule type" value="Genomic_DNA"/>
</dbReference>
<accession>A0A2G5DY22</accession>
<organism evidence="2 3">
    <name type="scientific">Aquilegia coerulea</name>
    <name type="common">Rocky mountain columbine</name>
    <dbReference type="NCBI Taxonomy" id="218851"/>
    <lineage>
        <taxon>Eukaryota</taxon>
        <taxon>Viridiplantae</taxon>
        <taxon>Streptophyta</taxon>
        <taxon>Embryophyta</taxon>
        <taxon>Tracheophyta</taxon>
        <taxon>Spermatophyta</taxon>
        <taxon>Magnoliopsida</taxon>
        <taxon>Ranunculales</taxon>
        <taxon>Ranunculaceae</taxon>
        <taxon>Thalictroideae</taxon>
        <taxon>Aquilegia</taxon>
    </lineage>
</organism>
<evidence type="ECO:0000313" key="2">
    <source>
        <dbReference type="EMBL" id="PIA48408.1"/>
    </source>
</evidence>
<feature type="compositionally biased region" description="Basic and acidic residues" evidence="1">
    <location>
        <begin position="68"/>
        <end position="80"/>
    </location>
</feature>
<dbReference type="AlphaFoldDB" id="A0A2G5DY22"/>
<reference evidence="2 3" key="1">
    <citation type="submission" date="2017-09" db="EMBL/GenBank/DDBJ databases">
        <title>WGS assembly of Aquilegia coerulea Goldsmith.</title>
        <authorList>
            <person name="Hodges S."/>
            <person name="Kramer E."/>
            <person name="Nordborg M."/>
            <person name="Tomkins J."/>
            <person name="Borevitz J."/>
            <person name="Derieg N."/>
            <person name="Yan J."/>
            <person name="Mihaltcheva S."/>
            <person name="Hayes R.D."/>
            <person name="Rokhsar D."/>
        </authorList>
    </citation>
    <scope>NUCLEOTIDE SEQUENCE [LARGE SCALE GENOMIC DNA]</scope>
    <source>
        <strain evidence="3">cv. Goldsmith</strain>
    </source>
</reference>
<proteinExistence type="predicted"/>
<evidence type="ECO:0000256" key="1">
    <source>
        <dbReference type="SAM" id="MobiDB-lite"/>
    </source>
</evidence>
<gene>
    <name evidence="2" type="ORF">AQUCO_01400781v1</name>
</gene>
<sequence length="80" mass="9248">MVELGAEIGRNGLQMKSVLSWLLIKLISHPKDTNTLQVLAQPIDGHLLNYQKGKNRKDNLQQKKQQHRNREKEGPELENH</sequence>
<protein>
    <submittedName>
        <fullName evidence="2">Uncharacterized protein</fullName>
    </submittedName>
</protein>
<keyword evidence="3" id="KW-1185">Reference proteome</keyword>
<evidence type="ECO:0000313" key="3">
    <source>
        <dbReference type="Proteomes" id="UP000230069"/>
    </source>
</evidence>
<feature type="region of interest" description="Disordered" evidence="1">
    <location>
        <begin position="49"/>
        <end position="80"/>
    </location>
</feature>
<dbReference type="Proteomes" id="UP000230069">
    <property type="component" value="Unassembled WGS sequence"/>
</dbReference>
<name>A0A2G5DY22_AQUCA</name>
<dbReference type="InParanoid" id="A0A2G5DY22"/>